<gene>
    <name evidence="2" type="ORF">ONS98_02620</name>
    <name evidence="1" type="ORF">ONT01_12760</name>
</gene>
<sequence>MRVYPGADGKFTLYEDEGDEYDGKAVKIQL</sequence>
<proteinExistence type="predicted"/>
<dbReference type="Proteomes" id="UP001208620">
    <property type="component" value="Unassembled WGS sequence"/>
</dbReference>
<protein>
    <submittedName>
        <fullName evidence="2">DUF5110 domain-containing protein</fullName>
    </submittedName>
</protein>
<evidence type="ECO:0000313" key="3">
    <source>
        <dbReference type="Proteomes" id="UP001209476"/>
    </source>
</evidence>
<name>A0AAW5UNB4_9BACT</name>
<dbReference type="Gene3D" id="2.60.40.1180">
    <property type="entry name" value="Golgi alpha-mannosidase II"/>
    <property type="match status" value="1"/>
</dbReference>
<evidence type="ECO:0000313" key="1">
    <source>
        <dbReference type="EMBL" id="MCW4138619.1"/>
    </source>
</evidence>
<organism evidence="2 3">
    <name type="scientific">Segatella copri</name>
    <dbReference type="NCBI Taxonomy" id="165179"/>
    <lineage>
        <taxon>Bacteria</taxon>
        <taxon>Pseudomonadati</taxon>
        <taxon>Bacteroidota</taxon>
        <taxon>Bacteroidia</taxon>
        <taxon>Bacteroidales</taxon>
        <taxon>Prevotellaceae</taxon>
        <taxon>Segatella</taxon>
    </lineage>
</organism>
<dbReference type="InterPro" id="IPR013780">
    <property type="entry name" value="Glyco_hydro_b"/>
</dbReference>
<dbReference type="Proteomes" id="UP001209476">
    <property type="component" value="Unassembled WGS sequence"/>
</dbReference>
<dbReference type="EMBL" id="JAPDVD010000001">
    <property type="protein sequence ID" value="MCW4138619.1"/>
    <property type="molecule type" value="Genomic_DNA"/>
</dbReference>
<dbReference type="EMBL" id="JAPDUM010000001">
    <property type="protein sequence ID" value="MCW4164134.1"/>
    <property type="molecule type" value="Genomic_DNA"/>
</dbReference>
<comment type="caution">
    <text evidence="2">The sequence shown here is derived from an EMBL/GenBank/DDBJ whole genome shotgun (WGS) entry which is preliminary data.</text>
</comment>
<reference evidence="2" key="1">
    <citation type="submission" date="2022-11" db="EMBL/GenBank/DDBJ databases">
        <title>Genomic repertoires linked with pathogenic potency of arthritogenic Prevotella copri isolated from the gut of rheumatoid arthritis patients.</title>
        <authorList>
            <person name="Nii T."/>
            <person name="Maeda Y."/>
            <person name="Motooka D."/>
            <person name="Naito M."/>
            <person name="Matsumoto Y."/>
            <person name="Ogawa T."/>
            <person name="Oguro-Igashira E."/>
            <person name="Kishikawa T."/>
            <person name="Yamashita M."/>
            <person name="Koizumi S."/>
            <person name="Kurakawa T."/>
            <person name="Okumura R."/>
            <person name="Kayama H."/>
            <person name="Murakami M."/>
            <person name="Sakaguchi T."/>
            <person name="Das B."/>
            <person name="Nakamura S."/>
            <person name="Okada Y."/>
            <person name="Kumanogoh A."/>
            <person name="Takeda K."/>
        </authorList>
    </citation>
    <scope>NUCLEOTIDE SEQUENCE</scope>
    <source>
        <strain evidence="1">H105_2-2</strain>
        <strain evidence="2">RA-N001-16</strain>
    </source>
</reference>
<evidence type="ECO:0000313" key="2">
    <source>
        <dbReference type="EMBL" id="MCW4164134.1"/>
    </source>
</evidence>
<dbReference type="AlphaFoldDB" id="A0AAW5UNB4"/>
<accession>A0AAW5UNB4</accession>